<reference evidence="1" key="1">
    <citation type="submission" date="2021-06" db="EMBL/GenBank/DDBJ databases">
        <authorList>
            <person name="Kallberg Y."/>
            <person name="Tangrot J."/>
            <person name="Rosling A."/>
        </authorList>
    </citation>
    <scope>NUCLEOTIDE SEQUENCE</scope>
    <source>
        <strain evidence="1">CL356</strain>
    </source>
</reference>
<dbReference type="EMBL" id="CAJVPT010001311">
    <property type="protein sequence ID" value="CAG8460299.1"/>
    <property type="molecule type" value="Genomic_DNA"/>
</dbReference>
<proteinExistence type="predicted"/>
<keyword evidence="2" id="KW-1185">Reference proteome</keyword>
<protein>
    <submittedName>
        <fullName evidence="1">2147_t:CDS:1</fullName>
    </submittedName>
</protein>
<name>A0ACA9K9A9_9GLOM</name>
<evidence type="ECO:0000313" key="2">
    <source>
        <dbReference type="Proteomes" id="UP000789525"/>
    </source>
</evidence>
<gene>
    <name evidence="1" type="ORF">ACOLOM_LOCUS1143</name>
</gene>
<evidence type="ECO:0000313" key="1">
    <source>
        <dbReference type="EMBL" id="CAG8460299.1"/>
    </source>
</evidence>
<organism evidence="1 2">
    <name type="scientific">Acaulospora colombiana</name>
    <dbReference type="NCBI Taxonomy" id="27376"/>
    <lineage>
        <taxon>Eukaryota</taxon>
        <taxon>Fungi</taxon>
        <taxon>Fungi incertae sedis</taxon>
        <taxon>Mucoromycota</taxon>
        <taxon>Glomeromycotina</taxon>
        <taxon>Glomeromycetes</taxon>
        <taxon>Diversisporales</taxon>
        <taxon>Acaulosporaceae</taxon>
        <taxon>Acaulospora</taxon>
    </lineage>
</organism>
<accession>A0ACA9K9A9</accession>
<dbReference type="Proteomes" id="UP000789525">
    <property type="component" value="Unassembled WGS sequence"/>
</dbReference>
<comment type="caution">
    <text evidence="1">The sequence shown here is derived from an EMBL/GenBank/DDBJ whole genome shotgun (WGS) entry which is preliminary data.</text>
</comment>
<sequence>MAYFHDTNSPLQMEEGNSQNHDPKERSINVNIQPAYFSSPSASSSSSKLQQNFRNSPSPKPLQSTHEQSDSPSIESRSSCAQDDPSLPRERFSRLDQQNFSNSHVPPSRSKTPIQKPLQYLSSPAMPNVPQVIHSNNRYDYYDDSRDSIISHLSNPRMSIRRDSLEEQDYFPIHSFIRYYEDSETEDDTERSNVESSQSFPVYSNNYGFSNRPPSSFYPDDVINEYDRKGKGRDGSRVNHDSFVYNIGLDHESRYNVLSRDSFQNSSVKKNSSTYTASEFSHDGENYNLGYPHTTDDGVAYASWNSDDHQAPVSKEEIEDIFTELVDKFGFQKQSMRNIFDLLMCMLDSRASRMTPTQALLTVHADYIGGKHANYYQWYFATRMDLDDDDDGKNSVSDLPSQENKDSEEEWNRQMRQMSHQDRVRHIALWLLLWGEAAQVRFTSECLCFIFKLADDYTKGPEYKAVTQPVPEGEYLRNVVTPLYQYILDQGYKMVDGSFVKREKDHAETIGYDDINELFWYAESIERIVLKDKSSLMALHKSQRYQMLGQVDWNHVFKKTYKEKRTWLHLAVNFTRVWILHVSIFWYYTSFNASFLYTDINNPEPAVQFSVVALGGAISTLFMIVGCVCEFFFIPLKKDNLSLLAKRLAILFLILIVNSAPTYYIYVKARTSQISLVIGVVQFIISLFITLIFVITPSAKLFGGLLKGSQKYRAFKTFTANYPTLSNRDRATSVGLWLCVFGCKFVESYFFLSLSFKDPLKAMADSRSINCGNAFMSRMICSSIPLISMVFMIIVDLILFFLDTYLWYVIWYTIFSVVRSFYLGISIWTPWKNIYSMLPKRIYAKILAASNIEIRPKILVSQIWNAIVISMYRDHFLSIENVQKLLYRKHFLPIENVQKLLYQQVCFFYFYNAIF</sequence>